<dbReference type="Pfam" id="PF00486">
    <property type="entry name" value="Trans_reg_C"/>
    <property type="match status" value="1"/>
</dbReference>
<dbReference type="InterPro" id="IPR016032">
    <property type="entry name" value="Sig_transdc_resp-reg_C-effctor"/>
</dbReference>
<feature type="DNA-binding region" description="OmpR/PhoB-type" evidence="7">
    <location>
        <begin position="129"/>
        <end position="227"/>
    </location>
</feature>
<dbReference type="Gene3D" id="3.40.50.2300">
    <property type="match status" value="1"/>
</dbReference>
<dbReference type="GO" id="GO:0000976">
    <property type="term" value="F:transcription cis-regulatory region binding"/>
    <property type="evidence" value="ECO:0007669"/>
    <property type="project" value="TreeGrafter"/>
</dbReference>
<dbReference type="NCBIfam" id="TIGR01387">
    <property type="entry name" value="cztR_silR_copR"/>
    <property type="match status" value="1"/>
</dbReference>
<comment type="caution">
    <text evidence="10">The sequence shown here is derived from an EMBL/GenBank/DDBJ whole genome shotgun (WGS) entry which is preliminary data.</text>
</comment>
<dbReference type="CDD" id="cd19935">
    <property type="entry name" value="REC_OmpR_CusR-like"/>
    <property type="match status" value="1"/>
</dbReference>
<dbReference type="PANTHER" id="PTHR48111:SF41">
    <property type="entry name" value="TRANSCRIPTIONAL REGULATORY PROTEIN CUSR-RELATED"/>
    <property type="match status" value="1"/>
</dbReference>
<evidence type="ECO:0000256" key="7">
    <source>
        <dbReference type="PROSITE-ProRule" id="PRU01091"/>
    </source>
</evidence>
<dbReference type="CDD" id="cd00383">
    <property type="entry name" value="trans_reg_C"/>
    <property type="match status" value="1"/>
</dbReference>
<keyword evidence="3" id="KW-0805">Transcription regulation</keyword>
<feature type="domain" description="Response regulatory" evidence="8">
    <location>
        <begin position="6"/>
        <end position="120"/>
    </location>
</feature>
<sequence length="229" mass="26344">MRLHMRILVIEDEVKIGDYLRKGLEEAGFSIQLCRTGLDGYHAAVTEPFDLVILDVMLPDADGWQVLKRLRDKDLQVPVMFLTAKDSLEDKIHGLESGADDYLVKPFAFAELLARVRTLLRRGTKQVLSDALVIDDLKLDLPRRRASRQQKRLHLTQKEFALLELLVRHRGEVLTRSLIASQVWDMNFDSDTNVIDVAIRRLRAKVDDPFELKLIHTVRGMGYKLDTEE</sequence>
<dbReference type="SMART" id="SM00862">
    <property type="entry name" value="Trans_reg_C"/>
    <property type="match status" value="1"/>
</dbReference>
<evidence type="ECO:0000256" key="2">
    <source>
        <dbReference type="ARBA" id="ARBA00023012"/>
    </source>
</evidence>
<name>A0A917Z1U8_9ALTE</name>
<dbReference type="Gene3D" id="6.10.250.690">
    <property type="match status" value="1"/>
</dbReference>
<keyword evidence="1 6" id="KW-0597">Phosphoprotein</keyword>
<accession>A0A917Z1U8</accession>
<dbReference type="InterPro" id="IPR006291">
    <property type="entry name" value="CusR-like"/>
</dbReference>
<dbReference type="Pfam" id="PF00072">
    <property type="entry name" value="Response_reg"/>
    <property type="match status" value="1"/>
</dbReference>
<dbReference type="InterPro" id="IPR011006">
    <property type="entry name" value="CheY-like_superfamily"/>
</dbReference>
<evidence type="ECO:0000256" key="6">
    <source>
        <dbReference type="PROSITE-ProRule" id="PRU00169"/>
    </source>
</evidence>
<feature type="domain" description="OmpR/PhoB-type" evidence="9">
    <location>
        <begin position="129"/>
        <end position="227"/>
    </location>
</feature>
<evidence type="ECO:0000259" key="8">
    <source>
        <dbReference type="PROSITE" id="PS50110"/>
    </source>
</evidence>
<dbReference type="FunFam" id="3.40.50.2300:FF:000001">
    <property type="entry name" value="DNA-binding response regulator PhoB"/>
    <property type="match status" value="1"/>
</dbReference>
<evidence type="ECO:0000256" key="4">
    <source>
        <dbReference type="ARBA" id="ARBA00023125"/>
    </source>
</evidence>
<dbReference type="SMART" id="SM00448">
    <property type="entry name" value="REC"/>
    <property type="match status" value="1"/>
</dbReference>
<dbReference type="SUPFAM" id="SSF52172">
    <property type="entry name" value="CheY-like"/>
    <property type="match status" value="1"/>
</dbReference>
<dbReference type="InterPro" id="IPR001867">
    <property type="entry name" value="OmpR/PhoB-type_DNA-bd"/>
</dbReference>
<organism evidence="10 11">
    <name type="scientific">Bowmanella pacifica</name>
    <dbReference type="NCBI Taxonomy" id="502051"/>
    <lineage>
        <taxon>Bacteria</taxon>
        <taxon>Pseudomonadati</taxon>
        <taxon>Pseudomonadota</taxon>
        <taxon>Gammaproteobacteria</taxon>
        <taxon>Alteromonadales</taxon>
        <taxon>Alteromonadaceae</taxon>
        <taxon>Bowmanella</taxon>
    </lineage>
</organism>
<dbReference type="PANTHER" id="PTHR48111">
    <property type="entry name" value="REGULATOR OF RPOS"/>
    <property type="match status" value="1"/>
</dbReference>
<dbReference type="Gene3D" id="1.10.10.10">
    <property type="entry name" value="Winged helix-like DNA-binding domain superfamily/Winged helix DNA-binding domain"/>
    <property type="match status" value="1"/>
</dbReference>
<dbReference type="Proteomes" id="UP000606935">
    <property type="component" value="Unassembled WGS sequence"/>
</dbReference>
<dbReference type="InterPro" id="IPR039420">
    <property type="entry name" value="WalR-like"/>
</dbReference>
<evidence type="ECO:0000256" key="5">
    <source>
        <dbReference type="ARBA" id="ARBA00023163"/>
    </source>
</evidence>
<dbReference type="InterPro" id="IPR036388">
    <property type="entry name" value="WH-like_DNA-bd_sf"/>
</dbReference>
<dbReference type="PROSITE" id="PS51755">
    <property type="entry name" value="OMPR_PHOB"/>
    <property type="match status" value="1"/>
</dbReference>
<keyword evidence="2" id="KW-0902">Two-component regulatory system</keyword>
<keyword evidence="11" id="KW-1185">Reference proteome</keyword>
<evidence type="ECO:0000259" key="9">
    <source>
        <dbReference type="PROSITE" id="PS51755"/>
    </source>
</evidence>
<dbReference type="GO" id="GO:0000156">
    <property type="term" value="F:phosphorelay response regulator activity"/>
    <property type="evidence" value="ECO:0007669"/>
    <property type="project" value="TreeGrafter"/>
</dbReference>
<dbReference type="EMBL" id="BMLS01000003">
    <property type="protein sequence ID" value="GGO70643.1"/>
    <property type="molecule type" value="Genomic_DNA"/>
</dbReference>
<dbReference type="InterPro" id="IPR001789">
    <property type="entry name" value="Sig_transdc_resp-reg_receiver"/>
</dbReference>
<proteinExistence type="predicted"/>
<evidence type="ECO:0000256" key="3">
    <source>
        <dbReference type="ARBA" id="ARBA00023015"/>
    </source>
</evidence>
<evidence type="ECO:0000313" key="10">
    <source>
        <dbReference type="EMBL" id="GGO70643.1"/>
    </source>
</evidence>
<dbReference type="SUPFAM" id="SSF46894">
    <property type="entry name" value="C-terminal effector domain of the bipartite response regulators"/>
    <property type="match status" value="1"/>
</dbReference>
<reference evidence="10" key="1">
    <citation type="journal article" date="2014" name="Int. J. Syst. Evol. Microbiol.">
        <title>Complete genome sequence of Corynebacterium casei LMG S-19264T (=DSM 44701T), isolated from a smear-ripened cheese.</title>
        <authorList>
            <consortium name="US DOE Joint Genome Institute (JGI-PGF)"/>
            <person name="Walter F."/>
            <person name="Albersmeier A."/>
            <person name="Kalinowski J."/>
            <person name="Ruckert C."/>
        </authorList>
    </citation>
    <scope>NUCLEOTIDE SEQUENCE</scope>
    <source>
        <strain evidence="10">CGMCC 1.7086</strain>
    </source>
</reference>
<dbReference type="FunFam" id="1.10.10.10:FF:000005">
    <property type="entry name" value="Two-component system response regulator"/>
    <property type="match status" value="1"/>
</dbReference>
<dbReference type="GO" id="GO:0005829">
    <property type="term" value="C:cytosol"/>
    <property type="evidence" value="ECO:0007669"/>
    <property type="project" value="TreeGrafter"/>
</dbReference>
<dbReference type="GO" id="GO:0006355">
    <property type="term" value="P:regulation of DNA-templated transcription"/>
    <property type="evidence" value="ECO:0007669"/>
    <property type="project" value="InterPro"/>
</dbReference>
<feature type="modified residue" description="4-aspartylphosphate" evidence="6">
    <location>
        <position position="55"/>
    </location>
</feature>
<dbReference type="AlphaFoldDB" id="A0A917Z1U8"/>
<keyword evidence="4 7" id="KW-0238">DNA-binding</keyword>
<evidence type="ECO:0000256" key="1">
    <source>
        <dbReference type="ARBA" id="ARBA00022553"/>
    </source>
</evidence>
<protein>
    <submittedName>
        <fullName evidence="10">DNA-binding response regulator</fullName>
    </submittedName>
</protein>
<keyword evidence="5" id="KW-0804">Transcription</keyword>
<reference evidence="10" key="2">
    <citation type="submission" date="2020-09" db="EMBL/GenBank/DDBJ databases">
        <authorList>
            <person name="Sun Q."/>
            <person name="Zhou Y."/>
        </authorList>
    </citation>
    <scope>NUCLEOTIDE SEQUENCE</scope>
    <source>
        <strain evidence="10">CGMCC 1.7086</strain>
    </source>
</reference>
<gene>
    <name evidence="10" type="primary">copR</name>
    <name evidence="10" type="ORF">GCM10010982_24640</name>
</gene>
<dbReference type="PROSITE" id="PS50110">
    <property type="entry name" value="RESPONSE_REGULATORY"/>
    <property type="match status" value="1"/>
</dbReference>
<evidence type="ECO:0000313" key="11">
    <source>
        <dbReference type="Proteomes" id="UP000606935"/>
    </source>
</evidence>
<dbReference type="GO" id="GO:0032993">
    <property type="term" value="C:protein-DNA complex"/>
    <property type="evidence" value="ECO:0007669"/>
    <property type="project" value="TreeGrafter"/>
</dbReference>